<keyword evidence="6" id="KW-0150">Chloroplast</keyword>
<evidence type="ECO:0000256" key="7">
    <source>
        <dbReference type="SAM" id="SignalP"/>
    </source>
</evidence>
<dbReference type="GO" id="GO:0006352">
    <property type="term" value="P:DNA-templated transcription initiation"/>
    <property type="evidence" value="ECO:0007669"/>
    <property type="project" value="UniProtKB-UniRule"/>
</dbReference>
<keyword evidence="2 6" id="KW-0805">Transcription regulation</keyword>
<dbReference type="InterPro" id="IPR013325">
    <property type="entry name" value="RNA_pol_sigma_r2"/>
</dbReference>
<dbReference type="Pfam" id="PF04545">
    <property type="entry name" value="Sigma70_r4"/>
    <property type="match status" value="1"/>
</dbReference>
<dbReference type="PIRSF" id="PIRSF000767">
    <property type="entry name" value="RNA_pol_sigma_SigB/C/D"/>
    <property type="match status" value="1"/>
</dbReference>
<dbReference type="Proteomes" id="UP000604825">
    <property type="component" value="Unassembled WGS sequence"/>
</dbReference>
<dbReference type="OrthoDB" id="206108at2759"/>
<dbReference type="Pfam" id="PF04539">
    <property type="entry name" value="Sigma70_r3"/>
    <property type="match status" value="1"/>
</dbReference>
<dbReference type="PANTHER" id="PTHR30603">
    <property type="entry name" value="RNA POLYMERASE SIGMA FACTOR RPO"/>
    <property type="match status" value="1"/>
</dbReference>
<dbReference type="GO" id="GO:0009507">
    <property type="term" value="C:chloroplast"/>
    <property type="evidence" value="ECO:0007669"/>
    <property type="project" value="UniProtKB-SubCell"/>
</dbReference>
<name>A0A811RKP2_9POAL</name>
<comment type="subcellular location">
    <subcellularLocation>
        <location evidence="6">Plastid</location>
        <location evidence="6">Chloroplast</location>
    </subcellularLocation>
</comment>
<comment type="function">
    <text evidence="6">Sigma factors are initiation factors that promote the attachment of plastid-encoded RNA polymerase (PEP) to specific initiation sites and are then released.</text>
</comment>
<dbReference type="InterPro" id="IPR013324">
    <property type="entry name" value="RNA_pol_sigma_r3/r4-like"/>
</dbReference>
<evidence type="ECO:0000256" key="5">
    <source>
        <dbReference type="ARBA" id="ARBA00023163"/>
    </source>
</evidence>
<dbReference type="InterPro" id="IPR007630">
    <property type="entry name" value="RNA_pol_sigma70_r4"/>
</dbReference>
<dbReference type="SUPFAM" id="SSF88659">
    <property type="entry name" value="Sigma3 and sigma4 domains of RNA polymerase sigma factors"/>
    <property type="match status" value="2"/>
</dbReference>
<proteinExistence type="inferred from homology"/>
<dbReference type="EMBL" id="CAJGYO010000016">
    <property type="protein sequence ID" value="CAD6271005.1"/>
    <property type="molecule type" value="Genomic_DNA"/>
</dbReference>
<dbReference type="InterPro" id="IPR000943">
    <property type="entry name" value="RNA_pol_sigma70"/>
</dbReference>
<evidence type="ECO:0000313" key="12">
    <source>
        <dbReference type="Proteomes" id="UP000604825"/>
    </source>
</evidence>
<dbReference type="SUPFAM" id="SSF88946">
    <property type="entry name" value="Sigma2 domain of RNA polymerase sigma factors"/>
    <property type="match status" value="1"/>
</dbReference>
<evidence type="ECO:0000256" key="2">
    <source>
        <dbReference type="ARBA" id="ARBA00023015"/>
    </source>
</evidence>
<accession>A0A811RKP2</accession>
<comment type="similarity">
    <text evidence="1 6">Belongs to the sigma-70 factor family.</text>
</comment>
<feature type="domain" description="RNA polymerase sigma-70 region 4" evidence="10">
    <location>
        <begin position="525"/>
        <end position="577"/>
    </location>
</feature>
<feature type="signal peptide" evidence="7">
    <location>
        <begin position="1"/>
        <end position="21"/>
    </location>
</feature>
<keyword evidence="7" id="KW-0732">Signal</keyword>
<dbReference type="AlphaFoldDB" id="A0A811RKP2"/>
<dbReference type="InterPro" id="IPR036388">
    <property type="entry name" value="WH-like_DNA-bd_sf"/>
</dbReference>
<evidence type="ECO:0000256" key="6">
    <source>
        <dbReference type="PIRNR" id="PIRNR000767"/>
    </source>
</evidence>
<sequence length="593" mass="66440">MRLLLPVLLLVVVLLVDDAGPAPKTVSPSMSVLICSSTLITPAFPAVILCLNGGKPIFSESLAALAMHLLLKRRRDRSSRDIASSAGVLQITENKSAAANLTKHKVMSAERKLLDDALDRTSVQYDSWINEETSFWMDRDNTNSNLQYGLLMQNLQELETSLDGKDLKTLENDILAHIEQLGALRSFNASMNSATLLDNLTHDQPDSSLLDHQIIKFDPETPLDEEQEGSEVVVVRSGKSQERKLRRIRASEKGTRISVKVNPRRPKKSSRKASSSQFISEWKSHPGRRRIIVREQSALLATIKECASLEKIREKMVKEGHEVSYHRWAEAAGVDEAELMSRLQAGYCCRERLLVTTEWLVRCIARSYTGMGTALDDLLQAGKMGVLDGAEKFDTRKGCRFSTYVKYWIRKGMLALLAENSGVALLPARMESIMRKVKEARRGIRYSQGRNPSDSEIAAAVGVSVANVRLARKCSRRPVSLYSEIGIGQHAKFAEVIPDEAAASAEAPDEAALFRGQLRERLLLVLGRLPAREGHVLRLRHGLEDGRCRSLEEIGGMYRVSKEWIRKIEKSAMARLRDDDDVRRDLHDFVCRF</sequence>
<dbReference type="GO" id="GO:0003677">
    <property type="term" value="F:DNA binding"/>
    <property type="evidence" value="ECO:0007669"/>
    <property type="project" value="UniProtKB-KW"/>
</dbReference>
<dbReference type="PRINTS" id="PR00046">
    <property type="entry name" value="SIGMA70FCT"/>
</dbReference>
<evidence type="ECO:0000256" key="1">
    <source>
        <dbReference type="ARBA" id="ARBA00007788"/>
    </source>
</evidence>
<evidence type="ECO:0000259" key="9">
    <source>
        <dbReference type="Pfam" id="PF04542"/>
    </source>
</evidence>
<evidence type="ECO:0000313" key="11">
    <source>
        <dbReference type="EMBL" id="CAD6271005.1"/>
    </source>
</evidence>
<evidence type="ECO:0000256" key="4">
    <source>
        <dbReference type="ARBA" id="ARBA00023125"/>
    </source>
</evidence>
<dbReference type="GO" id="GO:0016987">
    <property type="term" value="F:sigma factor activity"/>
    <property type="evidence" value="ECO:0007669"/>
    <property type="project" value="UniProtKB-UniRule"/>
</dbReference>
<dbReference type="InterPro" id="IPR007624">
    <property type="entry name" value="RNA_pol_sigma70_r3"/>
</dbReference>
<dbReference type="Gene3D" id="1.20.120.1810">
    <property type="match status" value="1"/>
</dbReference>
<dbReference type="InterPro" id="IPR016262">
    <property type="entry name" value="RNA_pol_sigma_SigB/C/D/F"/>
</dbReference>
<keyword evidence="6" id="KW-0934">Plastid</keyword>
<dbReference type="Pfam" id="PF04542">
    <property type="entry name" value="Sigma70_r2"/>
    <property type="match status" value="1"/>
</dbReference>
<keyword evidence="4 6" id="KW-0238">DNA-binding</keyword>
<keyword evidence="12" id="KW-1185">Reference proteome</keyword>
<keyword evidence="3 6" id="KW-0731">Sigma factor</keyword>
<evidence type="ECO:0000259" key="10">
    <source>
        <dbReference type="Pfam" id="PF04545"/>
    </source>
</evidence>
<dbReference type="InterPro" id="IPR050239">
    <property type="entry name" value="Sigma-70_RNA_pol_init_factors"/>
</dbReference>
<dbReference type="NCBIfam" id="TIGR02937">
    <property type="entry name" value="sigma70-ECF"/>
    <property type="match status" value="1"/>
</dbReference>
<comment type="caution">
    <text evidence="11">The sequence shown here is derived from an EMBL/GenBank/DDBJ whole genome shotgun (WGS) entry which is preliminary data.</text>
</comment>
<dbReference type="Gene3D" id="1.10.10.10">
    <property type="entry name" value="Winged helix-like DNA-binding domain superfamily/Winged helix DNA-binding domain"/>
    <property type="match status" value="2"/>
</dbReference>
<feature type="domain" description="RNA polymerase sigma-70 region 2" evidence="9">
    <location>
        <begin position="360"/>
        <end position="417"/>
    </location>
</feature>
<organism evidence="11 12">
    <name type="scientific">Miscanthus lutarioriparius</name>
    <dbReference type="NCBI Taxonomy" id="422564"/>
    <lineage>
        <taxon>Eukaryota</taxon>
        <taxon>Viridiplantae</taxon>
        <taxon>Streptophyta</taxon>
        <taxon>Embryophyta</taxon>
        <taxon>Tracheophyta</taxon>
        <taxon>Spermatophyta</taxon>
        <taxon>Magnoliopsida</taxon>
        <taxon>Liliopsida</taxon>
        <taxon>Poales</taxon>
        <taxon>Poaceae</taxon>
        <taxon>PACMAD clade</taxon>
        <taxon>Panicoideae</taxon>
        <taxon>Andropogonodae</taxon>
        <taxon>Andropogoneae</taxon>
        <taxon>Saccharinae</taxon>
        <taxon>Miscanthus</taxon>
    </lineage>
</organism>
<dbReference type="InterPro" id="IPR007627">
    <property type="entry name" value="RNA_pol_sigma70_r2"/>
</dbReference>
<evidence type="ECO:0000259" key="8">
    <source>
        <dbReference type="Pfam" id="PF04539"/>
    </source>
</evidence>
<gene>
    <name evidence="11" type="ORF">NCGR_LOCUS54292</name>
</gene>
<protein>
    <recommendedName>
        <fullName evidence="6">RNA polymerase sigma factor</fullName>
    </recommendedName>
</protein>
<reference evidence="11" key="1">
    <citation type="submission" date="2020-10" db="EMBL/GenBank/DDBJ databases">
        <authorList>
            <person name="Han B."/>
            <person name="Lu T."/>
            <person name="Zhao Q."/>
            <person name="Huang X."/>
            <person name="Zhao Y."/>
        </authorList>
    </citation>
    <scope>NUCLEOTIDE SEQUENCE</scope>
</reference>
<dbReference type="InterPro" id="IPR014284">
    <property type="entry name" value="RNA_pol_sigma-70_dom"/>
</dbReference>
<evidence type="ECO:0000256" key="3">
    <source>
        <dbReference type="ARBA" id="ARBA00023082"/>
    </source>
</evidence>
<keyword evidence="5 6" id="KW-0804">Transcription</keyword>
<feature type="chain" id="PRO_5032939866" description="RNA polymerase sigma factor" evidence="7">
    <location>
        <begin position="22"/>
        <end position="593"/>
    </location>
</feature>
<dbReference type="PANTHER" id="PTHR30603:SF13">
    <property type="entry name" value="RNA POLYMERASE SIGMA FACTOR SIGC"/>
    <property type="match status" value="1"/>
</dbReference>
<feature type="domain" description="RNA polymerase sigma-70 region 3" evidence="8">
    <location>
        <begin position="435"/>
        <end position="506"/>
    </location>
</feature>